<dbReference type="InterPro" id="IPR052645">
    <property type="entry name" value="Pumilio_domain_protein"/>
</dbReference>
<dbReference type="OrthoDB" id="2017782at2759"/>
<accession>G8YK91</accession>
<dbReference type="GO" id="GO:0000288">
    <property type="term" value="P:nuclear-transcribed mRNA catabolic process, deadenylation-dependent decay"/>
    <property type="evidence" value="ECO:0007669"/>
    <property type="project" value="TreeGrafter"/>
</dbReference>
<dbReference type="Gene3D" id="1.25.10.10">
    <property type="entry name" value="Leucine-rich Repeat Variant"/>
    <property type="match status" value="1"/>
</dbReference>
<dbReference type="Pfam" id="PF00806">
    <property type="entry name" value="PUF"/>
    <property type="match status" value="2"/>
</dbReference>
<dbReference type="PANTHER" id="PTHR47093">
    <property type="entry name" value="PROTEIN JSN1-RELATED"/>
    <property type="match status" value="1"/>
</dbReference>
<feature type="region of interest" description="Disordered" evidence="3">
    <location>
        <begin position="273"/>
        <end position="331"/>
    </location>
</feature>
<dbReference type="eggNOG" id="KOG4574">
    <property type="taxonomic scope" value="Eukaryota"/>
</dbReference>
<protein>
    <submittedName>
        <fullName evidence="5">Piso0_003064 protein</fullName>
    </submittedName>
</protein>
<feature type="compositionally biased region" description="Polar residues" evidence="3">
    <location>
        <begin position="285"/>
        <end position="327"/>
    </location>
</feature>
<feature type="repeat" description="Pumilio" evidence="2">
    <location>
        <begin position="618"/>
        <end position="654"/>
    </location>
</feature>
<dbReference type="SMART" id="SM00025">
    <property type="entry name" value="Pumilio"/>
    <property type="match status" value="5"/>
</dbReference>
<organism evidence="5 7">
    <name type="scientific">Pichia sorbitophila (strain ATCC MYA-4447 / BCRC 22081 / CBS 7064 / NBRC 10061 / NRRL Y-12695)</name>
    <name type="common">Hybrid yeast</name>
    <dbReference type="NCBI Taxonomy" id="559304"/>
    <lineage>
        <taxon>Eukaryota</taxon>
        <taxon>Fungi</taxon>
        <taxon>Dikarya</taxon>
        <taxon>Ascomycota</taxon>
        <taxon>Saccharomycotina</taxon>
        <taxon>Pichiomycetes</taxon>
        <taxon>Debaryomycetaceae</taxon>
        <taxon>Millerozyma</taxon>
    </lineage>
</organism>
<dbReference type="PROSITE" id="PS50303">
    <property type="entry name" value="PUM_HD"/>
    <property type="match status" value="1"/>
</dbReference>
<evidence type="ECO:0000313" key="7">
    <source>
        <dbReference type="Proteomes" id="UP000005222"/>
    </source>
</evidence>
<name>G8YK91_PICSO</name>
<dbReference type="Proteomes" id="UP000005222">
    <property type="component" value="Chromosome G"/>
</dbReference>
<evidence type="ECO:0000259" key="4">
    <source>
        <dbReference type="PROSITE" id="PS50303"/>
    </source>
</evidence>
<dbReference type="InterPro" id="IPR016024">
    <property type="entry name" value="ARM-type_fold"/>
</dbReference>
<feature type="compositionally biased region" description="Polar residues" evidence="3">
    <location>
        <begin position="34"/>
        <end position="43"/>
    </location>
</feature>
<dbReference type="EMBL" id="FO082052">
    <property type="protein sequence ID" value="CCE80736.1"/>
    <property type="molecule type" value="Genomic_DNA"/>
</dbReference>
<feature type="compositionally biased region" description="Polar residues" evidence="3">
    <location>
        <begin position="442"/>
        <end position="464"/>
    </location>
</feature>
<feature type="region of interest" description="Disordered" evidence="3">
    <location>
        <begin position="1"/>
        <end position="43"/>
    </location>
</feature>
<feature type="compositionally biased region" description="Polar residues" evidence="3">
    <location>
        <begin position="1"/>
        <end position="12"/>
    </location>
</feature>
<dbReference type="Proteomes" id="UP000005222">
    <property type="component" value="Chromosome H"/>
</dbReference>
<dbReference type="GO" id="GO:0003729">
    <property type="term" value="F:mRNA binding"/>
    <property type="evidence" value="ECO:0007669"/>
    <property type="project" value="UniProtKB-ARBA"/>
</dbReference>
<evidence type="ECO:0000256" key="1">
    <source>
        <dbReference type="ARBA" id="ARBA00022737"/>
    </source>
</evidence>
<proteinExistence type="predicted"/>
<feature type="region of interest" description="Disordered" evidence="3">
    <location>
        <begin position="442"/>
        <end position="471"/>
    </location>
</feature>
<dbReference type="InterPro" id="IPR033133">
    <property type="entry name" value="PUM-HD"/>
</dbReference>
<dbReference type="SUPFAM" id="SSF48371">
    <property type="entry name" value="ARM repeat"/>
    <property type="match status" value="1"/>
</dbReference>
<dbReference type="FunCoup" id="G8YK91">
    <property type="interactions" value="129"/>
</dbReference>
<evidence type="ECO:0000313" key="5">
    <source>
        <dbReference type="EMBL" id="CCE79971.1"/>
    </source>
</evidence>
<dbReference type="HOGENOM" id="CLU_011991_0_0_1"/>
<keyword evidence="7" id="KW-1185">Reference proteome</keyword>
<dbReference type="InterPro" id="IPR001313">
    <property type="entry name" value="Pumilio_RNA-bd_rpt"/>
</dbReference>
<dbReference type="AlphaFoldDB" id="G8YK91"/>
<sequence>MNGNYNDVSSLPPSIRLTPSAEEERTQKPRSRAGTISGQSLGSNANNFGIMGTSLGSNMSSVNSNIGSIKMTPENASPLIASSHSDSLVLPQKDAFSLGLSSPPISHGIDIPNGSGTTRRMRSASLFSTNSIWNDDNVSLHSPSHNPSNFLDGSSVHMLDLNNPSSTPMNHNGVNNNDLFSPLLTTSSNGLNSTPNSNPSINNPQMMSSTQRNRSYTTAGVPYLNLSSLPIQKNKYNIDLLNGNRSNSVTYGSAKKTNEMNILLDNLLLHSDGPGPLNQTRHRSQTFSGPTPLSQDPIANQMHANQNTNISSDSSQKNLTHSSQALGGSQPLLQDGVDFSQLILTTNFENPNMSPTRFLLFDNIPDFLDASKLWSILMNAIGNNRSLGVINSIRISSTSAKLALVECNTLDLAMNLKAGFNHLELLPGVVLFVAFAKLVDNSNSSSGHTKSPETSNLSKNNSIASHDDNSRSSSFNLSSIQNSLLSSIHTLSNSMKDIDIRKIISIINKSISYPKENYQDNFGPLPDPIPSRQFDAPKLRELRKVLENSEQVSNKNGDAYTTSDPNNKVLTQIELEELCLAMLDELPELCYDYLGNTIVQKVFLLVKSPLIKLMMVKEIAPYLTQLGIHKNGTWAIQKIINLCDQDYQQMYLISASLKPFSVKLFNDQFGNYVLQGCLKFGSPFNDFIFETLLDNFLEISFGRFGARCIRTILETANENKYITNEQVILVTGLIVEFANELVVNANGSLLITWFLDTFNGCGATEDTRYMLLTRKFLPILDVLCVHKLANLTILKILNNRSDPRSKQLIMDAIFGPFDESEDESQTQPPKLLEDILREKQENSAGALFIYKILSNPLILVYGDETNPIKNSRYQHFLIQRIKRVLLSLNITNLQPYKKLIDEVGLSNSRLGRSLSVGNRKGKRGNRNAHMKMQGSQTTIPPMVSPGGHAVVNASASVNQSHYNMGHSQFQQQPAFSYMVPPQNMVPMMQQGPPPPPPIQQQGYSNQYDSYGQPQDMAVIQQLEQLSLSSAALGYNSNPGTPGVNSSQKASFF</sequence>
<dbReference type="InterPro" id="IPR011989">
    <property type="entry name" value="ARM-like"/>
</dbReference>
<keyword evidence="1" id="KW-0677">Repeat</keyword>
<reference evidence="7" key="2">
    <citation type="journal article" date="2012" name="G3 (Bethesda)">
        <title>Pichia sorbitophila, an interspecies yeast hybrid reveals early steps of genome resolution following polyploidization.</title>
        <authorList>
            <person name="Leh Louis V."/>
            <person name="Despons L."/>
            <person name="Friedrich A."/>
            <person name="Martin T."/>
            <person name="Durrens P."/>
            <person name="Casaregola S."/>
            <person name="Neuveglise C."/>
            <person name="Fairhead C."/>
            <person name="Marck C."/>
            <person name="Cruz J.A."/>
            <person name="Straub M.L."/>
            <person name="Kugler V."/>
            <person name="Sacerdot C."/>
            <person name="Uzunov Z."/>
            <person name="Thierry A."/>
            <person name="Weiss S."/>
            <person name="Bleykasten C."/>
            <person name="De Montigny J."/>
            <person name="Jacques N."/>
            <person name="Jung P."/>
            <person name="Lemaire M."/>
            <person name="Mallet S."/>
            <person name="Morel G."/>
            <person name="Richard G.F."/>
            <person name="Sarkar A."/>
            <person name="Savel G."/>
            <person name="Schacherer J."/>
            <person name="Seret M.L."/>
            <person name="Talla E."/>
            <person name="Samson G."/>
            <person name="Jubin C."/>
            <person name="Poulain J."/>
            <person name="Vacherie B."/>
            <person name="Barbe V."/>
            <person name="Pelletier E."/>
            <person name="Sherman D.J."/>
            <person name="Westhof E."/>
            <person name="Weissenbach J."/>
            <person name="Baret P.V."/>
            <person name="Wincker P."/>
            <person name="Gaillardin C."/>
            <person name="Dujon B."/>
            <person name="Souciet J.L."/>
        </authorList>
    </citation>
    <scope>NUCLEOTIDE SEQUENCE [LARGE SCALE GENOMIC DNA]</scope>
    <source>
        <strain evidence="7">ATCC MYA-4447 / BCRC 22081 / CBS 7064 / NBRC 10061 / NRRL Y-12695</strain>
    </source>
</reference>
<dbReference type="PANTHER" id="PTHR47093:SF1">
    <property type="entry name" value="PROTEIN JSN1-RELATED"/>
    <property type="match status" value="1"/>
</dbReference>
<evidence type="ECO:0000256" key="3">
    <source>
        <dbReference type="SAM" id="MobiDB-lite"/>
    </source>
</evidence>
<dbReference type="PROSITE" id="PS50302">
    <property type="entry name" value="PUM"/>
    <property type="match status" value="2"/>
</dbReference>
<evidence type="ECO:0000313" key="6">
    <source>
        <dbReference type="EMBL" id="CCE80736.1"/>
    </source>
</evidence>
<reference evidence="5" key="1">
    <citation type="submission" date="2011-10" db="EMBL/GenBank/DDBJ databases">
        <authorList>
            <person name="Genoscope - CEA"/>
        </authorList>
    </citation>
    <scope>NUCLEOTIDE SEQUENCE</scope>
</reference>
<feature type="domain" description="PUM-HD" evidence="4">
    <location>
        <begin position="517"/>
        <end position="907"/>
    </location>
</feature>
<dbReference type="InParanoid" id="G8YK91"/>
<dbReference type="STRING" id="559304.G8YK91"/>
<feature type="repeat" description="Pumilio" evidence="2">
    <location>
        <begin position="656"/>
        <end position="694"/>
    </location>
</feature>
<evidence type="ECO:0000256" key="2">
    <source>
        <dbReference type="PROSITE-ProRule" id="PRU00317"/>
    </source>
</evidence>
<gene>
    <name evidence="5" type="primary">Piso0_003064</name>
    <name evidence="5" type="ORF">GNLVRS01_PISO0G04098g</name>
    <name evidence="6" type="ORF">GNLVRS01_PISO0H04099g</name>
</gene>
<dbReference type="EMBL" id="FO082053">
    <property type="protein sequence ID" value="CCE79971.1"/>
    <property type="molecule type" value="Genomic_DNA"/>
</dbReference>